<organism evidence="1 2">
    <name type="scientific">Streptomyces eurocidicus</name>
    <name type="common">Streptoverticillium eurocidicus</name>
    <dbReference type="NCBI Taxonomy" id="66423"/>
    <lineage>
        <taxon>Bacteria</taxon>
        <taxon>Bacillati</taxon>
        <taxon>Actinomycetota</taxon>
        <taxon>Actinomycetes</taxon>
        <taxon>Kitasatosporales</taxon>
        <taxon>Streptomycetaceae</taxon>
        <taxon>Streptomyces</taxon>
    </lineage>
</organism>
<proteinExistence type="predicted"/>
<comment type="caution">
    <text evidence="1">The sequence shown here is derived from an EMBL/GenBank/DDBJ whole genome shotgun (WGS) entry which is preliminary data.</text>
</comment>
<accession>A0A7W8F7A6</accession>
<name>A0A7W8F7A6_STREU</name>
<evidence type="ECO:0000313" key="1">
    <source>
        <dbReference type="EMBL" id="MBB5123166.1"/>
    </source>
</evidence>
<gene>
    <name evidence="1" type="ORF">FHS36_006645</name>
</gene>
<dbReference type="AlphaFoldDB" id="A0A7W8F7A6"/>
<sequence>MTVRLGDLADPGQVVEVGGIQLFLEALSVAGRRTLSY</sequence>
<dbReference type="Proteomes" id="UP000528608">
    <property type="component" value="Unassembled WGS sequence"/>
</dbReference>
<protein>
    <submittedName>
        <fullName evidence="1">Uncharacterized protein</fullName>
    </submittedName>
</protein>
<dbReference type="EMBL" id="JACHJF010000045">
    <property type="protein sequence ID" value="MBB5123166.1"/>
    <property type="molecule type" value="Genomic_DNA"/>
</dbReference>
<evidence type="ECO:0000313" key="2">
    <source>
        <dbReference type="Proteomes" id="UP000528608"/>
    </source>
</evidence>
<reference evidence="1 2" key="1">
    <citation type="submission" date="2020-08" db="EMBL/GenBank/DDBJ databases">
        <title>Genomic Encyclopedia of Type Strains, Phase III (KMG-III): the genomes of soil and plant-associated and newly described type strains.</title>
        <authorList>
            <person name="Whitman W."/>
        </authorList>
    </citation>
    <scope>NUCLEOTIDE SEQUENCE [LARGE SCALE GENOMIC DNA]</scope>
    <source>
        <strain evidence="1 2">CECT 3259</strain>
    </source>
</reference>